<dbReference type="PROSITE" id="PS50075">
    <property type="entry name" value="CARRIER"/>
    <property type="match status" value="4"/>
</dbReference>
<dbReference type="GO" id="GO:0006633">
    <property type="term" value="P:fatty acid biosynthetic process"/>
    <property type="evidence" value="ECO:0007669"/>
    <property type="project" value="InterPro"/>
</dbReference>
<feature type="domain" description="Carrier" evidence="8">
    <location>
        <begin position="516"/>
        <end position="591"/>
    </location>
</feature>
<dbReference type="SMART" id="SM00823">
    <property type="entry name" value="PKS_PP"/>
    <property type="match status" value="4"/>
</dbReference>
<sequence>MNAASLGSPYRSPAVHRECLRHLGVRLGVFASGALCNARTATRVISVKESWYRMVFNPEGDFLPLILPGTGSSARRAAALRDDLAARTDWQPQGIAHALARLAASRHPSALRAALVAGDREDLMGLLDAVAAEHDTPGLVQGRPVGDERVAFVFPGQGAQWDGMAAQLLDASPVFARRVDECAQALEPFLDWPLLDVLRGDAPTETLRRTDVIQPALYATALGLVEVWRERGIEPAAVVGHSIGEVPAAVVAGALSLDDGARIMALWSRAQQTLVGAGAMVSVLAAPDDTRELVEHWGGRLVVGVVNGPGSVVVTGDADAAEELLQVCHDRGIHARRAAVAHAAHSDHIERIIPRMRADLAPIEPRPAQLPMFTASQGGALGATRTDADYWCRCLRTIARFDQATEAALDAGYRIALEVSPHPVLTAAVMQTAERSGRPVAAVGSLRRGQGGMDRIAASLAELYVAGAPLDPATVYGGSAAELPDDLCQRLYEQHADEVPPGPSTLAAELIVRSVADQYRRLLDLVRREVVALGVPDFAEERTFGELGLDSVTGMAIRNRVAAATGLRIPATAIFDYPTPRRFAEYLRATLVPGADSTGTPADRPQPADDNDPVVIVGWGCRLPGGISDPEDLWPLLLDGADLVSAFPTDRGWDLSAHTEPPTRPGEYYQGEAGFLYDADRFDADFFGISPREALAMDPQQRLLLETTWEVFEHAGIDPGTLRGGRTGVFIGAMNMDYGPRLDEGSGHEGFAFTGNTISVLSGRISYTFGFEGPAVTVDTACSSSLVALHLAVQAVLRGECPMALAGGVTVMPSLGMFVEFSAHGNLAPDGRCKSFAAAADGFGLSEGVGLVLVERLSDARRHGHRVLAVVRGSAVNQDGASNGLTAPNGPSQQRVIRQALSVAGLTSADVDVVEAHGTGTRLGDPIEAQAVLATYGQDRATPVLLGSVKSNLGHTQAAGGVAGVIKMVLAMRHGVVPRSLHIDEPSPHVDWSAGAVRLVRETTVWPEVDRPRRAGVSSFGVSGTNAHVVLEQSPEPEPVSGPEPRPESGPTVWVVSARSVAGLRAQVDRLASFVQARPELPPGMVAAGLVRRRALLPYRAVGVGATAGELIAGLRTAPDPAAAAAAGGGGVGWLFTGQGSQRQGMGTGLATRFPVFAAEFTRVCGLLDEFLPRPLAQVIAEGGPLLDRTMYAQAAVFAVQVAQVALLRSFGVRPQVVLGHSVGEFAAAVTAGVLDMTDACRLVAARGRLMDALPAGGAMLAVHAGEQQVRQWVTGLDVAAVNTAGQVVLSGTEPAVDAAAGLLAGYGVRARRLRVSHAFHSVLMEPMLAEFADIAGTVTYQPAQVPMLSSVRAGADVSTPEYWVRHVRDTVRFADAIAALDTPTNIEVGPDATLTAMLTDHRISPLLRRDADEATTYLKALGDLHTAGIPINWEPILPATDRQVDLPTYAFQHQRYWLEPRSATKETDDPQLWSAVENGEIPLDESLAALLPAFTSWRQRQREESRLRQWCYHETWTSVPRAARTRRPGRWLVVSGDGDPGGWSDLTTSALTAAGAEVVPLVVEPVPGEALPLRRIADACGDPYDGVLSLLGLAETDLPAATAVPAGLAGVLTLLHAAPGSSPDSRIWAATSGCAENPAQAAIWGFGRVAALEHPGLWGGLVDLPATADRTGAERLVDVLLSGNDEDQVAIRPAGLFARRLDRLPLNRPAGGAPWAPHGTVLITGGTGALGSAVARWVAAGGADHVVLVSRRGPAAPGAEDLARELRERGTTVTVLACDATDREQVAAALETVGPLSAVFHAAGILDDGIIEALTLPRLDSVLTAKARAASVLDELTRDHPLSAFVLFSSVAGSIGTAGQANYAAANAYLEALGRRMRDAGRPAFVLSWGPWAGAGMADGVRELGHAGFTALAPQRALAALQYVLDRGEAAVTVADIDWDTFTGSFTATRPSPLLARLASTPTHAPVRGSTATGAGGALADQLGGLDAMTRKERLRDLVREQTATVLRQPDPGRIDMERPFKDLGFTSLSSVELRNQLMAVVGSSLPATLVFDYPSPAALAGYLDEVLFGGGQSVSASVVAAAPDGDPIVIVGMACRFPGGVSSPDELWDLVVGERDAIGGFPLDRGWDVDRLFDPDPDRAGRSYAREGGFLYDAAEFDAGLFGISPREALAMDPQQRLLLETSWEVLERAGIDPHSMRGSATGVFVGSNGQDYRPADANVSPEVEGHLLTGNAASVVSGRVAYSFGFEGPAVTVDTACSSSLVALHLAVQALRSGECDLALAGGVTVMSTPGVFVEFSRQRGLAADGRCKSFAAAADGTGWSEGVGLVLLQRLSEARRSGRRVLAVVRGSAVNQDGASNGLTAPNGPSQQRVIRQALSVAGLTSADVDVVEAHGTGTRLGDPIEAQAVLATYGQDRTIPVLLGSVKSNLGHTQAAAGVAGVIKMVLAMRHGVVPRSLHIDEPSPHVDWSAGAVRLASETTVWPEVDRPRRAGVSSFGVSGTNAHVVLEQSPEPEPGPVSDGPEPEWVSGGLGPTVWVVSARSAAGLHAQVDRLASFVQARPELPPGMVAAGLVRRRALLPYRAVGVGATAGELIAGLRTAPDPAAAAAGGGVVWVFAGQGWQWQGMGRQLMTESVVFAEAMAECDAALRPWTGRSVLDDHDGDVRVVQPLMWAVMVSLSRVWRSLGVYPSAVIGHSQGELAAAVAAGALSLAEGARIVAVRAAVIAETLSGRGGMLSVALPETRVRELVDGVPGVDVAAVNGPGLCVVSGDRAAVESIDWGQARTRWVDVDYASHSVQVETAEELLSQRLGVVEFQAGQVPWYSTVTGELIDPAGLDAGYWFTNLRAEVRFEAAVRAAVRDGRDRFLEVSGHPVLLPGITTTLGDIPAVVSGTLQRDRGGLIEVLRAAAVLHTAGIPINWEPILPATDRQVDLPTYAFQHQRYWLDPAGDGGWRGSAVRLADGGVVVSATVSLARQPWLADHAVNGVVLVPGTGFVDWAVHAGDLAGTPVLRELTVQTPLVLDTTSTVEMQTTVSADHQVAIYSRADQDQPWTCHATGLLGPTVAEPIPDDASWPPAGATPVATAGFYDALAVRGYEYGPVFQGLDRLWQAGDEFYAEVRLPDSEHQNVAGFTIHPALLDAALHTAALSDDGSPVLLPFAWQDVCVYATGATRVRVRMRANDQRVSLTLTDMSGGVVATIGSLALRALPDQPVTRTTRDLYVVDWVDAGRAQTDREVVPASQRGGEAGLPVWDCTGVGLHEVLAGVQQRLADDQQRWLVLVPGGQDVPGAAAVWGLLASAQSEHPGRFVLVDAADANLARAAVAVCDEPQLRVDGNGSIRVPRLVRVRAPGGDEPVDFGAGPVLITGGTGTLGGLLARHLAREHGVTDLLLVSRRGPHAPGAEDLTKDLRDTGAQARIIACDLTNRQALAALLAEHTPTAVIHAAGVLDDATITNLTPAQLDTVLNSKARTAEYLHELTRDRDLHAFVLFSSAAGVFGSAGQANYAAANAYLDALARLRRTSGLPAQSLAWGFWDSESSMTGSADRERLERSRVLPIGNDQGLRLFDAALRVDTPVVVPVRLRLTGSTAPIPPLLSQLVRVARPAASAVREESPGVRRLTGLAAEHRRAELLRLVCAQTASVLGFPDGDRIDAGSPFREMGFDSLTAVDLRNRLAPQLGVRLPATLVFDYPSPAALAGHLDELVFGAERPASAPVVAAAADDDPIVIVGMACRFPGEVSSPEDLWRLLSRGEDAIGELPTDRGWDLSSLYDPAGEKSGTAYTRHGGFLPDAAEFDADLFGISPREALAMDPQQRLLLEASWEVLERAGIDPLSLRGSRTGVFAGLMYHDYGSRVRVVPPELEGYFTNGNAGSVASGRVAYSFGFEGPAVTVDTACSSSLVALHLAVQALRSGECDLALAGGVSVMSTPEVLVEFSRQRGLAADGRCKSFAAAADGAGFSEGVALVLVERLSDARRHGHRVLAVVRGSAVNQDGASNGLTAPNGPSQQRVIRQALSVAGLTSADVDVVEAHGTGTRLGDPIEAQAVLATYGQDRTTPVLLGSVKSNLGHTQAAAGVAGVIKMVLAMRHGVVPRSLHIDEPSPHVDWSAGAVRLVRETTVWPEVDRPRRAGVSSFGVSGTNAHVVLEQSPEPEPVSDGPESGPGLGPELGPTVWVVSARSAAGLRAQVDRLASFVQARPELPPGMVAAGLVRRRALLPYRAVAVGATAGELIAGLRTAPEPAAAAAAAAGGGVVWVFAGQGWQWQGMGRQLMTESVVFAEAMAECDAALRPWTGRSVLDDHDGDVRVVQPLMWAVMVSLSRVWRSLGVYPSAVIGHSQGELAAAVAAGALSLAEGARIVAVRAAVIAETLSGRGGMLSVALPETRVRELVDGVPGVDVAAVNGPGLCVVSGDRAAVESIDWGQARTRWVDVDYASHSVQVETAEELLSQRLGVVEFQAGQVPWYSTVTGELIDPAGLDAGYWFTNLRAEVRFEAAVRAAVRDGRDRFLEVSGHPVLLPGITTTLGDIPAVVSGTLQRDRGGLIEVLRAAAVLHTAGIPVDWNPVLPATDRQVDLPTYAFQHQRYWLDPAGEQDSWRGSAVRLADGGVVVSATVSLARQPWLADHAVNGVVLVPGTGFVDWAVHAGDLIGAPVLRELTVQTPLVLDTTGTVEVQTTVGADHQVAIYSRAGEEQPWICHATGVLAEAAESGVPEADASWPPAGAAPIRLEGFYDRLAGVGLQYGPVFQGVQAAWRDGEDLVAEVVLDETGREQVDHFGVHPALLDAALHVAALGMPDGPAEPLLPFAWQDVCVYATGATRVRVRMRADDQRVSLTLTDMSGGVVATVGSLALRVLPDEPVTRTTRDLYVVDWVDAGRAQTDREVVRASQRGEAGLPVWDCTGVGLHEALAGVQQRLADDQQRWLVLVPGGQDVPGAAAVWGLLASAQSEHPGRFVLVDAADANLARAAVAVCDEPQLRVDGNGSIRVPRLVRVRAPGGDEPVGFGAGPVLITGGTGTLGGLLARHLAREHGVTDLLLVSRRGPHAPGTGELAKDLREAGAQARIVACDLTDRDELAALLDEHCPSAVIHAAGVLDDATITNLTPAQLDTVFTAKAVTAGYLHELTRDRNLHAFVLFSSASGVFGSAGQANYAAANAYLDALARQRREQGAPALSLAWGLWETTSAMTATVDTTRAYNGVLAMTDQHALTLFDTALHTDHPVLVTARLDLRPRTGINPVPLLAALLPAQRRVVAGDAPDRTGGTRARLARRDADGRRSGLLDLVRAQTAQVLGHASVAAIGPGRPFKDLGFDSLTAIELRNRLSVETELRLPATLVFDHPTPAALAEHLRAELFGAAEQPAVVAELSQLETALAAVVEGGADELDAALRHDITVRLKALTAMWSDLRRHGDKPDIGERLEDASDDEIFQFIDSKFGTS</sequence>
<dbReference type="EMBL" id="FMHY01000002">
    <property type="protein sequence ID" value="SCL59297.1"/>
    <property type="molecule type" value="Genomic_DNA"/>
</dbReference>
<dbReference type="InterPro" id="IPR049900">
    <property type="entry name" value="PKS_mFAS_DH"/>
</dbReference>
<dbReference type="InterPro" id="IPR014043">
    <property type="entry name" value="Acyl_transferase_dom"/>
</dbReference>
<protein>
    <submittedName>
        <fullName evidence="11">Pimaricinolide synthase PimS1</fullName>
    </submittedName>
</protein>
<dbReference type="InterPro" id="IPR018201">
    <property type="entry name" value="Ketoacyl_synth_AS"/>
</dbReference>
<dbReference type="Gene3D" id="1.10.1200.10">
    <property type="entry name" value="ACP-like"/>
    <property type="match status" value="4"/>
</dbReference>
<dbReference type="OrthoDB" id="5476359at2"/>
<dbReference type="InterPro" id="IPR036291">
    <property type="entry name" value="NAD(P)-bd_dom_sf"/>
</dbReference>
<feature type="active site" description="Proton acceptor; for dehydratase activity" evidence="6">
    <location>
        <position position="2984"/>
    </location>
</feature>
<dbReference type="CDD" id="cd08952">
    <property type="entry name" value="KR_1_SDR_x"/>
    <property type="match status" value="1"/>
</dbReference>
<feature type="domain" description="Carrier" evidence="8">
    <location>
        <begin position="1990"/>
        <end position="2069"/>
    </location>
</feature>
<dbReference type="SMART" id="SM00825">
    <property type="entry name" value="PKS_KS"/>
    <property type="match status" value="3"/>
</dbReference>
<keyword evidence="5" id="KW-0012">Acyltransferase</keyword>
<keyword evidence="4" id="KW-0511">Multifunctional enzyme</keyword>
<dbReference type="InterPro" id="IPR042104">
    <property type="entry name" value="PKS_dehydratase_sf"/>
</dbReference>
<dbReference type="Pfam" id="PF16197">
    <property type="entry name" value="KAsynt_C_assoc"/>
    <property type="match status" value="3"/>
</dbReference>
<dbReference type="InterPro" id="IPR057326">
    <property type="entry name" value="KR_dom"/>
</dbReference>
<dbReference type="Pfam" id="PF14765">
    <property type="entry name" value="PS-DH"/>
    <property type="match status" value="2"/>
</dbReference>
<evidence type="ECO:0000256" key="5">
    <source>
        <dbReference type="ARBA" id="ARBA00023315"/>
    </source>
</evidence>
<dbReference type="PANTHER" id="PTHR43775">
    <property type="entry name" value="FATTY ACID SYNTHASE"/>
    <property type="match status" value="1"/>
</dbReference>
<dbReference type="CDD" id="cd00833">
    <property type="entry name" value="PKS"/>
    <property type="match status" value="3"/>
</dbReference>
<feature type="active site" description="Proton donor; for dehydratase activity" evidence="6">
    <location>
        <position position="3142"/>
    </location>
</feature>
<name>A0A1C6UZB2_9ACTN</name>
<dbReference type="FunFam" id="3.40.47.10:FF:000019">
    <property type="entry name" value="Polyketide synthase type I"/>
    <property type="match status" value="3"/>
</dbReference>
<dbReference type="InterPro" id="IPR020841">
    <property type="entry name" value="PKS_Beta-ketoAc_synthase_dom"/>
</dbReference>
<feature type="domain" description="Ketosynthase family 3 (KS3)" evidence="9">
    <location>
        <begin position="3724"/>
        <end position="4148"/>
    </location>
</feature>
<dbReference type="Gene3D" id="3.10.129.110">
    <property type="entry name" value="Polyketide synthase dehydratase"/>
    <property type="match status" value="2"/>
</dbReference>
<dbReference type="Gene3D" id="3.40.47.10">
    <property type="match status" value="3"/>
</dbReference>
<evidence type="ECO:0000256" key="1">
    <source>
        <dbReference type="ARBA" id="ARBA00022450"/>
    </source>
</evidence>
<keyword evidence="1" id="KW-0596">Phosphopantetheine</keyword>
<feature type="domain" description="PKS/mFAS DH" evidence="10">
    <location>
        <begin position="4581"/>
        <end position="4859"/>
    </location>
</feature>
<evidence type="ECO:0000256" key="6">
    <source>
        <dbReference type="PROSITE-ProRule" id="PRU01363"/>
    </source>
</evidence>
<dbReference type="PROSITE" id="PS52004">
    <property type="entry name" value="KS3_2"/>
    <property type="match status" value="3"/>
</dbReference>
<feature type="region of interest" description="N-terminal hotdog fold" evidence="6">
    <location>
        <begin position="4581"/>
        <end position="4709"/>
    </location>
</feature>
<evidence type="ECO:0000259" key="9">
    <source>
        <dbReference type="PROSITE" id="PS52004"/>
    </source>
</evidence>
<dbReference type="STRING" id="227316.GA0070604_4024"/>
<dbReference type="Pfam" id="PF21089">
    <property type="entry name" value="PKS_DH_N"/>
    <property type="match status" value="2"/>
</dbReference>
<dbReference type="InterPro" id="IPR049552">
    <property type="entry name" value="PKS_DH_N"/>
</dbReference>
<gene>
    <name evidence="11" type="ORF">GA0070604_4024</name>
</gene>
<feature type="region of interest" description="N-terminal hotdog fold" evidence="6">
    <location>
        <begin position="2942"/>
        <end position="3069"/>
    </location>
</feature>
<evidence type="ECO:0000259" key="8">
    <source>
        <dbReference type="PROSITE" id="PS50075"/>
    </source>
</evidence>
<dbReference type="InterPro" id="IPR016036">
    <property type="entry name" value="Malonyl_transacylase_ACP-bd"/>
</dbReference>
<dbReference type="Gene3D" id="3.40.50.720">
    <property type="entry name" value="NAD(P)-binding Rossmann-like Domain"/>
    <property type="match status" value="3"/>
</dbReference>
<dbReference type="Pfam" id="PF00550">
    <property type="entry name" value="PP-binding"/>
    <property type="match status" value="4"/>
</dbReference>
<dbReference type="GO" id="GO:0004315">
    <property type="term" value="F:3-oxoacyl-[acyl-carrier-protein] synthase activity"/>
    <property type="evidence" value="ECO:0007669"/>
    <property type="project" value="InterPro"/>
</dbReference>
<evidence type="ECO:0000313" key="12">
    <source>
        <dbReference type="Proteomes" id="UP000199696"/>
    </source>
</evidence>
<feature type="region of interest" description="C-terminal hotdog fold" evidence="6">
    <location>
        <begin position="4722"/>
        <end position="4859"/>
    </location>
</feature>
<dbReference type="InterPro" id="IPR049551">
    <property type="entry name" value="PKS_DH_C"/>
</dbReference>
<dbReference type="InterPro" id="IPR001227">
    <property type="entry name" value="Ac_transferase_dom_sf"/>
</dbReference>
<keyword evidence="2" id="KW-0597">Phosphoprotein</keyword>
<dbReference type="FunFam" id="1.10.1200.10:FF:000007">
    <property type="entry name" value="Probable polyketide synthase pks17"/>
    <property type="match status" value="3"/>
</dbReference>
<dbReference type="InterPro" id="IPR009081">
    <property type="entry name" value="PP-bd_ACP"/>
</dbReference>
<dbReference type="InterPro" id="IPR016035">
    <property type="entry name" value="Acyl_Trfase/lysoPLipase"/>
</dbReference>
<dbReference type="InterPro" id="IPR020806">
    <property type="entry name" value="PKS_PP-bd"/>
</dbReference>
<evidence type="ECO:0000256" key="7">
    <source>
        <dbReference type="SAM" id="MobiDB-lite"/>
    </source>
</evidence>
<evidence type="ECO:0000259" key="10">
    <source>
        <dbReference type="PROSITE" id="PS52019"/>
    </source>
</evidence>
<dbReference type="Gene3D" id="3.30.70.3290">
    <property type="match status" value="4"/>
</dbReference>
<dbReference type="SMART" id="SM00827">
    <property type="entry name" value="PKS_AT"/>
    <property type="match status" value="4"/>
</dbReference>
<dbReference type="SUPFAM" id="SSF55048">
    <property type="entry name" value="Probable ACP-binding domain of malonyl-CoA ACP transacylase"/>
    <property type="match status" value="4"/>
</dbReference>
<dbReference type="Pfam" id="PF00698">
    <property type="entry name" value="Acyl_transf_1"/>
    <property type="match status" value="4"/>
</dbReference>
<dbReference type="SUPFAM" id="SSF51735">
    <property type="entry name" value="NAD(P)-binding Rossmann-fold domains"/>
    <property type="match status" value="6"/>
</dbReference>
<dbReference type="InterPro" id="IPR020807">
    <property type="entry name" value="PKS_DH"/>
</dbReference>
<dbReference type="InterPro" id="IPR013968">
    <property type="entry name" value="PKS_KR"/>
</dbReference>
<accession>A0A1C6UZB2</accession>
<dbReference type="InterPro" id="IPR016039">
    <property type="entry name" value="Thiolase-like"/>
</dbReference>
<dbReference type="InterPro" id="IPR006162">
    <property type="entry name" value="Ppantetheine_attach_site"/>
</dbReference>
<proteinExistence type="predicted"/>
<dbReference type="InterPro" id="IPR014031">
    <property type="entry name" value="Ketoacyl_synth_C"/>
</dbReference>
<dbReference type="SUPFAM" id="SSF53901">
    <property type="entry name" value="Thiolase-like"/>
    <property type="match status" value="3"/>
</dbReference>
<dbReference type="GO" id="GO:0031177">
    <property type="term" value="F:phosphopantetheine binding"/>
    <property type="evidence" value="ECO:0007669"/>
    <property type="project" value="InterPro"/>
</dbReference>
<dbReference type="CDD" id="cd08956">
    <property type="entry name" value="KR_3_FAS_SDR_x"/>
    <property type="match status" value="2"/>
</dbReference>
<dbReference type="SMART" id="SM01294">
    <property type="entry name" value="PKS_PP_betabranch"/>
    <property type="match status" value="3"/>
</dbReference>
<evidence type="ECO:0000256" key="3">
    <source>
        <dbReference type="ARBA" id="ARBA00022679"/>
    </source>
</evidence>
<dbReference type="InterPro" id="IPR050091">
    <property type="entry name" value="PKS_NRPS_Biosynth_Enz"/>
</dbReference>
<dbReference type="InterPro" id="IPR036736">
    <property type="entry name" value="ACP-like_sf"/>
</dbReference>
<dbReference type="SMART" id="SM00822">
    <property type="entry name" value="PKS_KR"/>
    <property type="match status" value="3"/>
</dbReference>
<evidence type="ECO:0000256" key="2">
    <source>
        <dbReference type="ARBA" id="ARBA00022553"/>
    </source>
</evidence>
<dbReference type="SMART" id="SM00826">
    <property type="entry name" value="PKS_DH"/>
    <property type="match status" value="2"/>
</dbReference>
<feature type="domain" description="Ketosynthase family 3 (KS3)" evidence="9">
    <location>
        <begin position="611"/>
        <end position="1033"/>
    </location>
</feature>
<feature type="domain" description="Ketosynthase family 3 (KS3)" evidence="9">
    <location>
        <begin position="2087"/>
        <end position="2511"/>
    </location>
</feature>
<evidence type="ECO:0000313" key="11">
    <source>
        <dbReference type="EMBL" id="SCL59297.1"/>
    </source>
</evidence>
<feature type="region of interest" description="C-terminal hotdog fold" evidence="6">
    <location>
        <begin position="3081"/>
        <end position="3216"/>
    </location>
</feature>
<dbReference type="PROSITE" id="PS00606">
    <property type="entry name" value="KS3_1"/>
    <property type="match status" value="3"/>
</dbReference>
<keyword evidence="3" id="KW-0808">Transferase</keyword>
<organism evidence="11 12">
    <name type="scientific">Micromonospora eburnea</name>
    <dbReference type="NCBI Taxonomy" id="227316"/>
    <lineage>
        <taxon>Bacteria</taxon>
        <taxon>Bacillati</taxon>
        <taxon>Actinomycetota</taxon>
        <taxon>Actinomycetes</taxon>
        <taxon>Micromonosporales</taxon>
        <taxon>Micromonosporaceae</taxon>
        <taxon>Micromonospora</taxon>
    </lineage>
</organism>
<dbReference type="SUPFAM" id="SSF47336">
    <property type="entry name" value="ACP-like"/>
    <property type="match status" value="4"/>
</dbReference>
<dbReference type="InterPro" id="IPR014030">
    <property type="entry name" value="Ketoacyl_synth_N"/>
</dbReference>
<feature type="active site" description="Proton acceptor; for dehydratase activity" evidence="6">
    <location>
        <position position="4624"/>
    </location>
</feature>
<dbReference type="PROSITE" id="PS52019">
    <property type="entry name" value="PKS_MFAS_DH"/>
    <property type="match status" value="2"/>
</dbReference>
<feature type="domain" description="Carrier" evidence="8">
    <location>
        <begin position="3628"/>
        <end position="3706"/>
    </location>
</feature>
<feature type="domain" description="PKS/mFAS DH" evidence="10">
    <location>
        <begin position="2942"/>
        <end position="3216"/>
    </location>
</feature>
<dbReference type="Pfam" id="PF08659">
    <property type="entry name" value="KR"/>
    <property type="match status" value="3"/>
</dbReference>
<feature type="active site" description="Proton donor; for dehydratase activity" evidence="6">
    <location>
        <position position="4783"/>
    </location>
</feature>
<reference evidence="12" key="1">
    <citation type="submission" date="2016-06" db="EMBL/GenBank/DDBJ databases">
        <authorList>
            <person name="Varghese N."/>
            <person name="Submissions Spin"/>
        </authorList>
    </citation>
    <scope>NUCLEOTIDE SEQUENCE [LARGE SCALE GENOMIC DNA]</scope>
    <source>
        <strain evidence="12">DSM 44814</strain>
    </source>
</reference>
<dbReference type="GO" id="GO:0004312">
    <property type="term" value="F:fatty acid synthase activity"/>
    <property type="evidence" value="ECO:0007669"/>
    <property type="project" value="TreeGrafter"/>
</dbReference>
<dbReference type="PROSITE" id="PS00012">
    <property type="entry name" value="PHOSPHOPANTETHEINE"/>
    <property type="match status" value="3"/>
</dbReference>
<dbReference type="NCBIfam" id="NF045894">
    <property type="entry name" value="PKS_plus_SDR"/>
    <property type="match status" value="1"/>
</dbReference>
<dbReference type="Gene3D" id="3.40.366.10">
    <property type="entry name" value="Malonyl-Coenzyme A Acyl Carrier Protein, domain 2"/>
    <property type="match status" value="4"/>
</dbReference>
<dbReference type="Pfam" id="PF00109">
    <property type="entry name" value="ketoacyl-synt"/>
    <property type="match status" value="3"/>
</dbReference>
<dbReference type="InterPro" id="IPR032821">
    <property type="entry name" value="PKS_assoc"/>
</dbReference>
<dbReference type="PANTHER" id="PTHR43775:SF51">
    <property type="entry name" value="INACTIVE PHENOLPHTHIOCEROL SYNTHESIS POLYKETIDE SYNTHASE TYPE I PKS1-RELATED"/>
    <property type="match status" value="1"/>
</dbReference>
<feature type="domain" description="Carrier" evidence="8">
    <location>
        <begin position="5275"/>
        <end position="5350"/>
    </location>
</feature>
<keyword evidence="12" id="KW-1185">Reference proteome</keyword>
<dbReference type="SUPFAM" id="SSF52151">
    <property type="entry name" value="FabD/lysophospholipase-like"/>
    <property type="match status" value="4"/>
</dbReference>
<dbReference type="Proteomes" id="UP000199696">
    <property type="component" value="Unassembled WGS sequence"/>
</dbReference>
<feature type="region of interest" description="Disordered" evidence="7">
    <location>
        <begin position="4149"/>
        <end position="4168"/>
    </location>
</feature>
<evidence type="ECO:0000256" key="4">
    <source>
        <dbReference type="ARBA" id="ARBA00023268"/>
    </source>
</evidence>
<dbReference type="Pfam" id="PF02801">
    <property type="entry name" value="Ketoacyl-synt_C"/>
    <property type="match status" value="3"/>
</dbReference>